<dbReference type="Proteomes" id="UP000250235">
    <property type="component" value="Unassembled WGS sequence"/>
</dbReference>
<keyword evidence="4" id="KW-1185">Reference proteome</keyword>
<organism evidence="3 4">
    <name type="scientific">Dorcoceras hygrometricum</name>
    <dbReference type="NCBI Taxonomy" id="472368"/>
    <lineage>
        <taxon>Eukaryota</taxon>
        <taxon>Viridiplantae</taxon>
        <taxon>Streptophyta</taxon>
        <taxon>Embryophyta</taxon>
        <taxon>Tracheophyta</taxon>
        <taxon>Spermatophyta</taxon>
        <taxon>Magnoliopsida</taxon>
        <taxon>eudicotyledons</taxon>
        <taxon>Gunneridae</taxon>
        <taxon>Pentapetalae</taxon>
        <taxon>asterids</taxon>
        <taxon>lamiids</taxon>
        <taxon>Lamiales</taxon>
        <taxon>Gesneriaceae</taxon>
        <taxon>Didymocarpoideae</taxon>
        <taxon>Trichosporeae</taxon>
        <taxon>Loxocarpinae</taxon>
        <taxon>Dorcoceras</taxon>
    </lineage>
</organism>
<sequence length="167" mass="18700">MLRRRDHLLVFVFVLPAPATNDRALPDEPIPAMLHALRDHLLVLAIVLPDPDTMMEPFRLDHPQIQMVLTRPATAPTVVARERTTLEKATHRAAAEHTAEGVLHAATGSTLNITLRTTTNHPYDPMNSLRSSHNPSSSPSTEAMQESSKNREMHMKQYVIMDMDAKI</sequence>
<dbReference type="AlphaFoldDB" id="A0A2Z7CWU9"/>
<protein>
    <submittedName>
        <fullName evidence="3">Caffeoylshikimate esterase</fullName>
    </submittedName>
</protein>
<feature type="chain" id="PRO_5016291864" evidence="2">
    <location>
        <begin position="25"/>
        <end position="167"/>
    </location>
</feature>
<gene>
    <name evidence="3" type="ORF">F511_43028</name>
</gene>
<proteinExistence type="predicted"/>
<evidence type="ECO:0000313" key="3">
    <source>
        <dbReference type="EMBL" id="KZV49149.1"/>
    </source>
</evidence>
<evidence type="ECO:0000256" key="2">
    <source>
        <dbReference type="SAM" id="SignalP"/>
    </source>
</evidence>
<keyword evidence="2" id="KW-0732">Signal</keyword>
<feature type="region of interest" description="Disordered" evidence="1">
    <location>
        <begin position="116"/>
        <end position="153"/>
    </location>
</feature>
<evidence type="ECO:0000256" key="1">
    <source>
        <dbReference type="SAM" id="MobiDB-lite"/>
    </source>
</evidence>
<dbReference type="EMBL" id="KQ993326">
    <property type="protein sequence ID" value="KZV49149.1"/>
    <property type="molecule type" value="Genomic_DNA"/>
</dbReference>
<reference evidence="3 4" key="1">
    <citation type="journal article" date="2015" name="Proc. Natl. Acad. Sci. U.S.A.">
        <title>The resurrection genome of Boea hygrometrica: A blueprint for survival of dehydration.</title>
        <authorList>
            <person name="Xiao L."/>
            <person name="Yang G."/>
            <person name="Zhang L."/>
            <person name="Yang X."/>
            <person name="Zhao S."/>
            <person name="Ji Z."/>
            <person name="Zhou Q."/>
            <person name="Hu M."/>
            <person name="Wang Y."/>
            <person name="Chen M."/>
            <person name="Xu Y."/>
            <person name="Jin H."/>
            <person name="Xiao X."/>
            <person name="Hu G."/>
            <person name="Bao F."/>
            <person name="Hu Y."/>
            <person name="Wan P."/>
            <person name="Li L."/>
            <person name="Deng X."/>
            <person name="Kuang T."/>
            <person name="Xiang C."/>
            <person name="Zhu J.K."/>
            <person name="Oliver M.J."/>
            <person name="He Y."/>
        </authorList>
    </citation>
    <scope>NUCLEOTIDE SEQUENCE [LARGE SCALE GENOMIC DNA]</scope>
    <source>
        <strain evidence="4">cv. XS01</strain>
    </source>
</reference>
<evidence type="ECO:0000313" key="4">
    <source>
        <dbReference type="Proteomes" id="UP000250235"/>
    </source>
</evidence>
<name>A0A2Z7CWU9_9LAMI</name>
<accession>A0A2Z7CWU9</accession>
<feature type="compositionally biased region" description="Low complexity" evidence="1">
    <location>
        <begin position="127"/>
        <end position="140"/>
    </location>
</feature>
<feature type="signal peptide" evidence="2">
    <location>
        <begin position="1"/>
        <end position="24"/>
    </location>
</feature>